<feature type="compositionally biased region" description="Basic and acidic residues" evidence="2">
    <location>
        <begin position="182"/>
        <end position="199"/>
    </location>
</feature>
<sequence>MVTFPDANESDDEALAKRREALRARAQESLTAQQPVAQFASDESDASSGEESSSGESGSEEESDDGHNIRLRPVFVSKKNRVTLAEREKLEADAVEAEENRVKKLENQKKETQRIVGEIVKADVFGPAENSDSDQEDVISDGDGDEEEEYEKWKVRELQRIQRDRDEEEARVKELLEMQRRSEMTEEQLAVERKQRLMDDAESVPTEKANYRYLQKYYHKGAFYTDEAKGMLKKHDYTAATGEDVVDKTILPKVMQVKNFGRSGRTKYTHLREADTSAATPWDEQTSVSVRIQNKLASGKNDMTRPGLRKKQ</sequence>
<dbReference type="eggNOG" id="KOG1425">
    <property type="taxonomic scope" value="Eukaryota"/>
</dbReference>
<dbReference type="Pfam" id="PF06991">
    <property type="entry name" value="MFAP1"/>
    <property type="match status" value="1"/>
</dbReference>
<evidence type="ECO:0000259" key="3">
    <source>
        <dbReference type="Pfam" id="PF06991"/>
    </source>
</evidence>
<keyword evidence="1" id="KW-0175">Coiled coil</keyword>
<feature type="region of interest" description="Disordered" evidence="2">
    <location>
        <begin position="182"/>
        <end position="203"/>
    </location>
</feature>
<dbReference type="STRING" id="667725.A0A0L0FRD9"/>
<feature type="region of interest" description="Disordered" evidence="2">
    <location>
        <begin position="1"/>
        <end position="73"/>
    </location>
</feature>
<dbReference type="InterPro" id="IPR009730">
    <property type="entry name" value="MFAP1_C"/>
</dbReference>
<evidence type="ECO:0000313" key="4">
    <source>
        <dbReference type="EMBL" id="KNC79101.1"/>
    </source>
</evidence>
<feature type="compositionally biased region" description="Acidic residues" evidence="2">
    <location>
        <begin position="131"/>
        <end position="150"/>
    </location>
</feature>
<feature type="region of interest" description="Disordered" evidence="2">
    <location>
        <begin position="125"/>
        <end position="151"/>
    </location>
</feature>
<evidence type="ECO:0000313" key="5">
    <source>
        <dbReference type="Proteomes" id="UP000054560"/>
    </source>
</evidence>
<dbReference type="RefSeq" id="XP_014153003.1">
    <property type="nucleotide sequence ID" value="XM_014297528.1"/>
</dbReference>
<keyword evidence="5" id="KW-1185">Reference proteome</keyword>
<evidence type="ECO:0000256" key="1">
    <source>
        <dbReference type="SAM" id="Coils"/>
    </source>
</evidence>
<accession>A0A0L0FRD9</accession>
<evidence type="ECO:0000256" key="2">
    <source>
        <dbReference type="SAM" id="MobiDB-lite"/>
    </source>
</evidence>
<feature type="region of interest" description="Disordered" evidence="2">
    <location>
        <begin position="293"/>
        <end position="312"/>
    </location>
</feature>
<dbReference type="InterPro" id="IPR033194">
    <property type="entry name" value="MFAP1"/>
</dbReference>
<reference evidence="4 5" key="1">
    <citation type="submission" date="2011-02" db="EMBL/GenBank/DDBJ databases">
        <title>The Genome Sequence of Sphaeroforma arctica JP610.</title>
        <authorList>
            <consortium name="The Broad Institute Genome Sequencing Platform"/>
            <person name="Russ C."/>
            <person name="Cuomo C."/>
            <person name="Young S.K."/>
            <person name="Zeng Q."/>
            <person name="Gargeya S."/>
            <person name="Alvarado L."/>
            <person name="Berlin A."/>
            <person name="Chapman S.B."/>
            <person name="Chen Z."/>
            <person name="Freedman E."/>
            <person name="Gellesch M."/>
            <person name="Goldberg J."/>
            <person name="Griggs A."/>
            <person name="Gujja S."/>
            <person name="Heilman E."/>
            <person name="Heiman D."/>
            <person name="Howarth C."/>
            <person name="Mehta T."/>
            <person name="Neiman D."/>
            <person name="Pearson M."/>
            <person name="Roberts A."/>
            <person name="Saif S."/>
            <person name="Shea T."/>
            <person name="Shenoy N."/>
            <person name="Sisk P."/>
            <person name="Stolte C."/>
            <person name="Sykes S."/>
            <person name="White J."/>
            <person name="Yandava C."/>
            <person name="Burger G."/>
            <person name="Gray M.W."/>
            <person name="Holland P.W.H."/>
            <person name="King N."/>
            <person name="Lang F.B.F."/>
            <person name="Roger A.J."/>
            <person name="Ruiz-Trillo I."/>
            <person name="Haas B."/>
            <person name="Nusbaum C."/>
            <person name="Birren B."/>
        </authorList>
    </citation>
    <scope>NUCLEOTIDE SEQUENCE [LARGE SCALE GENOMIC DNA]</scope>
    <source>
        <strain evidence="4 5">JP610</strain>
    </source>
</reference>
<protein>
    <recommendedName>
        <fullName evidence="3">Micro-fibrillar-associated protein 1 C-terminal domain-containing protein</fullName>
    </recommendedName>
</protein>
<dbReference type="GeneID" id="25909002"/>
<dbReference type="EMBL" id="KQ242365">
    <property type="protein sequence ID" value="KNC79101.1"/>
    <property type="molecule type" value="Genomic_DNA"/>
</dbReference>
<proteinExistence type="predicted"/>
<dbReference type="PANTHER" id="PTHR15327">
    <property type="entry name" value="MICROFIBRIL-ASSOCIATED PROTEIN"/>
    <property type="match status" value="1"/>
</dbReference>
<feature type="compositionally biased region" description="Low complexity" evidence="2">
    <location>
        <begin position="46"/>
        <end position="57"/>
    </location>
</feature>
<feature type="coiled-coil region" evidence="1">
    <location>
        <begin position="80"/>
        <end position="115"/>
    </location>
</feature>
<feature type="compositionally biased region" description="Basic and acidic residues" evidence="2">
    <location>
        <begin position="14"/>
        <end position="26"/>
    </location>
</feature>
<gene>
    <name evidence="4" type="ORF">SARC_08498</name>
</gene>
<dbReference type="Proteomes" id="UP000054560">
    <property type="component" value="Unassembled WGS sequence"/>
</dbReference>
<dbReference type="OrthoDB" id="1111734at2759"/>
<dbReference type="AlphaFoldDB" id="A0A0L0FRD9"/>
<organism evidence="4 5">
    <name type="scientific">Sphaeroforma arctica JP610</name>
    <dbReference type="NCBI Taxonomy" id="667725"/>
    <lineage>
        <taxon>Eukaryota</taxon>
        <taxon>Ichthyosporea</taxon>
        <taxon>Ichthyophonida</taxon>
        <taxon>Sphaeroforma</taxon>
    </lineage>
</organism>
<feature type="domain" description="Micro-fibrillar-associated protein 1 C-terminal" evidence="3">
    <location>
        <begin position="61"/>
        <end position="276"/>
    </location>
</feature>
<name>A0A0L0FRD9_9EUKA</name>